<gene>
    <name evidence="1" type="ORF">HOLleu_08712</name>
</gene>
<keyword evidence="2" id="KW-1185">Reference proteome</keyword>
<sequence>MACVNVIVTMASLDEDKIVQDLLLAMTFIRWVSEKMASTPCIHQTGLVRLCRFTVTWLHGLKVVGL</sequence>
<dbReference type="EMBL" id="JAIZAY010000003">
    <property type="protein sequence ID" value="KAJ8045667.1"/>
    <property type="molecule type" value="Genomic_DNA"/>
</dbReference>
<dbReference type="AlphaFoldDB" id="A0A9Q1CHY5"/>
<comment type="caution">
    <text evidence="1">The sequence shown here is derived from an EMBL/GenBank/DDBJ whole genome shotgun (WGS) entry which is preliminary data.</text>
</comment>
<reference evidence="1" key="1">
    <citation type="submission" date="2021-10" db="EMBL/GenBank/DDBJ databases">
        <title>Tropical sea cucumber genome reveals ecological adaptation and Cuvierian tubules defense mechanism.</title>
        <authorList>
            <person name="Chen T."/>
        </authorList>
    </citation>
    <scope>NUCLEOTIDE SEQUENCE</scope>
    <source>
        <strain evidence="1">Nanhai2018</strain>
        <tissue evidence="1">Muscle</tissue>
    </source>
</reference>
<proteinExistence type="predicted"/>
<evidence type="ECO:0000313" key="1">
    <source>
        <dbReference type="EMBL" id="KAJ8045667.1"/>
    </source>
</evidence>
<name>A0A9Q1CHY5_HOLLE</name>
<organism evidence="1 2">
    <name type="scientific">Holothuria leucospilota</name>
    <name type="common">Black long sea cucumber</name>
    <name type="synonym">Mertensiothuria leucospilota</name>
    <dbReference type="NCBI Taxonomy" id="206669"/>
    <lineage>
        <taxon>Eukaryota</taxon>
        <taxon>Metazoa</taxon>
        <taxon>Echinodermata</taxon>
        <taxon>Eleutherozoa</taxon>
        <taxon>Echinozoa</taxon>
        <taxon>Holothuroidea</taxon>
        <taxon>Aspidochirotacea</taxon>
        <taxon>Aspidochirotida</taxon>
        <taxon>Holothuriidae</taxon>
        <taxon>Holothuria</taxon>
    </lineage>
</organism>
<accession>A0A9Q1CHY5</accession>
<protein>
    <submittedName>
        <fullName evidence="1">Uncharacterized protein</fullName>
    </submittedName>
</protein>
<evidence type="ECO:0000313" key="2">
    <source>
        <dbReference type="Proteomes" id="UP001152320"/>
    </source>
</evidence>
<dbReference type="Proteomes" id="UP001152320">
    <property type="component" value="Chromosome 3"/>
</dbReference>